<dbReference type="Gramene" id="rna25149">
    <property type="protein sequence ID" value="RHN62558.1"/>
    <property type="gene ID" value="gene25149"/>
</dbReference>
<protein>
    <submittedName>
        <fullName evidence="1">Uncharacterized protein</fullName>
    </submittedName>
</protein>
<dbReference type="AlphaFoldDB" id="A0A396ICN0"/>
<proteinExistence type="predicted"/>
<dbReference type="EMBL" id="PSQE01000004">
    <property type="protein sequence ID" value="RHN62558.1"/>
    <property type="molecule type" value="Genomic_DNA"/>
</dbReference>
<organism evidence="1">
    <name type="scientific">Medicago truncatula</name>
    <name type="common">Barrel medic</name>
    <name type="synonym">Medicago tribuloides</name>
    <dbReference type="NCBI Taxonomy" id="3880"/>
    <lineage>
        <taxon>Eukaryota</taxon>
        <taxon>Viridiplantae</taxon>
        <taxon>Streptophyta</taxon>
        <taxon>Embryophyta</taxon>
        <taxon>Tracheophyta</taxon>
        <taxon>Spermatophyta</taxon>
        <taxon>Magnoliopsida</taxon>
        <taxon>eudicotyledons</taxon>
        <taxon>Gunneridae</taxon>
        <taxon>Pentapetalae</taxon>
        <taxon>rosids</taxon>
        <taxon>fabids</taxon>
        <taxon>Fabales</taxon>
        <taxon>Fabaceae</taxon>
        <taxon>Papilionoideae</taxon>
        <taxon>50 kb inversion clade</taxon>
        <taxon>NPAAA clade</taxon>
        <taxon>Hologalegina</taxon>
        <taxon>IRL clade</taxon>
        <taxon>Trifolieae</taxon>
        <taxon>Medicago</taxon>
    </lineage>
</organism>
<name>A0A396ICN0_MEDTR</name>
<dbReference type="Proteomes" id="UP000265566">
    <property type="component" value="Chromosome 4"/>
</dbReference>
<gene>
    <name evidence="1" type="ORF">MtrunA17_Chr4g0048751</name>
</gene>
<comment type="caution">
    <text evidence="1">The sequence shown here is derived from an EMBL/GenBank/DDBJ whole genome shotgun (WGS) entry which is preliminary data.</text>
</comment>
<reference evidence="1" key="1">
    <citation type="journal article" date="2018" name="Nat. Plants">
        <title>Whole-genome landscape of Medicago truncatula symbiotic genes.</title>
        <authorList>
            <person name="Pecrix Y."/>
            <person name="Gamas P."/>
            <person name="Carrere S."/>
        </authorList>
    </citation>
    <scope>NUCLEOTIDE SEQUENCE</scope>
    <source>
        <tissue evidence="1">Leaves</tissue>
    </source>
</reference>
<evidence type="ECO:0000313" key="1">
    <source>
        <dbReference type="EMBL" id="RHN62558.1"/>
    </source>
</evidence>
<accession>A0A396ICN0</accession>
<sequence>MVEELNSGFDFTNVNKAAIQSLVVSPKLTSYSENMVIGTSIADLTMESLQQPMPQPITTNYISLTCDKLPVFPVLKPVNSRLEAAAASSAAAQNSVAILPKSWGDLIDEETDTTLEKELAFHLVENSSICLDSQVLNLCPDRSVHTSNLMDMNAEMLVTVPKDTSIVPTHSDAA</sequence>